<keyword evidence="3" id="KW-1185">Reference proteome</keyword>
<protein>
    <submittedName>
        <fullName evidence="2">GNAT family N-acetyltransferase</fullName>
    </submittedName>
</protein>
<dbReference type="Pfam" id="PF13508">
    <property type="entry name" value="Acetyltransf_7"/>
    <property type="match status" value="1"/>
</dbReference>
<dbReference type="CDD" id="cd04301">
    <property type="entry name" value="NAT_SF"/>
    <property type="match status" value="1"/>
</dbReference>
<proteinExistence type="predicted"/>
<dbReference type="PROSITE" id="PS51186">
    <property type="entry name" value="GNAT"/>
    <property type="match status" value="1"/>
</dbReference>
<dbReference type="Gene3D" id="3.40.630.30">
    <property type="match status" value="1"/>
</dbReference>
<dbReference type="InterPro" id="IPR000182">
    <property type="entry name" value="GNAT_dom"/>
</dbReference>
<gene>
    <name evidence="2" type="ORF">CKY47_21590</name>
</gene>
<feature type="domain" description="N-acetyltransferase" evidence="1">
    <location>
        <begin position="107"/>
        <end position="232"/>
    </location>
</feature>
<sequence length="232" mass="24335">MSASLHLAVRNATALTTALARARGHELVSRPGFLAMNGEPLLRVLVRRPDPAPDDLAELALLVERARARVVVEDSFSTVDGGGLGLTAKHMPVMLRHARPVPPPALEVVPARTPADVALVERVVVDGFPLTGFPPGGALPAGLLDAEGVALHLARRDGEPAGACLTVAADHAIGVYWLATLPAHRSRGVGRALLHAVLADPVPATLTATDEGLPLYDSLGFEVVTRATWWSN</sequence>
<accession>A0ABU0X326</accession>
<name>A0ABU0X326_9PSEU</name>
<dbReference type="Proteomes" id="UP001225605">
    <property type="component" value="Unassembled WGS sequence"/>
</dbReference>
<evidence type="ECO:0000313" key="3">
    <source>
        <dbReference type="Proteomes" id="UP001225605"/>
    </source>
</evidence>
<comment type="caution">
    <text evidence="2">The sequence shown here is derived from an EMBL/GenBank/DDBJ whole genome shotgun (WGS) entry which is preliminary data.</text>
</comment>
<dbReference type="EMBL" id="NSDM01000009">
    <property type="protein sequence ID" value="MDQ2586540.1"/>
    <property type="molecule type" value="Genomic_DNA"/>
</dbReference>
<dbReference type="InterPro" id="IPR016181">
    <property type="entry name" value="Acyl_CoA_acyltransferase"/>
</dbReference>
<evidence type="ECO:0000259" key="1">
    <source>
        <dbReference type="PROSITE" id="PS51186"/>
    </source>
</evidence>
<reference evidence="2 3" key="1">
    <citation type="submission" date="2017-06" db="EMBL/GenBank/DDBJ databases">
        <title>Cultured bacterium strain Saccharothrix yanglingensis Hhs.015.</title>
        <authorList>
            <person name="Xia Y."/>
        </authorList>
    </citation>
    <scope>NUCLEOTIDE SEQUENCE [LARGE SCALE GENOMIC DNA]</scope>
    <source>
        <strain evidence="2 3">Hhs.015</strain>
    </source>
</reference>
<dbReference type="RefSeq" id="WP_306747799.1">
    <property type="nucleotide sequence ID" value="NZ_NSDM01000009.1"/>
</dbReference>
<dbReference type="SUPFAM" id="SSF55729">
    <property type="entry name" value="Acyl-CoA N-acyltransferases (Nat)"/>
    <property type="match status" value="1"/>
</dbReference>
<organism evidence="2 3">
    <name type="scientific">Saccharothrix yanglingensis</name>
    <dbReference type="NCBI Taxonomy" id="659496"/>
    <lineage>
        <taxon>Bacteria</taxon>
        <taxon>Bacillati</taxon>
        <taxon>Actinomycetota</taxon>
        <taxon>Actinomycetes</taxon>
        <taxon>Pseudonocardiales</taxon>
        <taxon>Pseudonocardiaceae</taxon>
        <taxon>Saccharothrix</taxon>
    </lineage>
</organism>
<evidence type="ECO:0000313" key="2">
    <source>
        <dbReference type="EMBL" id="MDQ2586540.1"/>
    </source>
</evidence>